<reference evidence="2 3" key="1">
    <citation type="submission" date="2018-06" db="EMBL/GenBank/DDBJ databases">
        <title>Comparative genomics reveals the genomic features of Rhizophagus irregularis, R. cerebriforme, R. diaphanum and Gigaspora rosea, and their symbiotic lifestyle signature.</title>
        <authorList>
            <person name="Morin E."/>
            <person name="San Clemente H."/>
            <person name="Chen E.C.H."/>
            <person name="De La Providencia I."/>
            <person name="Hainaut M."/>
            <person name="Kuo A."/>
            <person name="Kohler A."/>
            <person name="Murat C."/>
            <person name="Tang N."/>
            <person name="Roy S."/>
            <person name="Loubradou J."/>
            <person name="Henrissat B."/>
            <person name="Grigoriev I.V."/>
            <person name="Corradi N."/>
            <person name="Roux C."/>
            <person name="Martin F.M."/>
        </authorList>
    </citation>
    <scope>NUCLEOTIDE SEQUENCE [LARGE SCALE GENOMIC DNA]</scope>
    <source>
        <strain evidence="2 3">DAOM 227022</strain>
    </source>
</reference>
<proteinExistence type="predicted"/>
<protein>
    <submittedName>
        <fullName evidence="2">Uncharacterized protein</fullName>
    </submittedName>
</protein>
<name>A0A397TAL3_9GLOM</name>
<dbReference type="Proteomes" id="UP000265703">
    <property type="component" value="Unassembled WGS sequence"/>
</dbReference>
<gene>
    <name evidence="2" type="ORF">C1645_734164</name>
</gene>
<dbReference type="AlphaFoldDB" id="A0A397TAL3"/>
<evidence type="ECO:0000256" key="1">
    <source>
        <dbReference type="SAM" id="MobiDB-lite"/>
    </source>
</evidence>
<feature type="compositionally biased region" description="Basic and acidic residues" evidence="1">
    <location>
        <begin position="145"/>
        <end position="157"/>
    </location>
</feature>
<comment type="caution">
    <text evidence="2">The sequence shown here is derived from an EMBL/GenBank/DDBJ whole genome shotgun (WGS) entry which is preliminary data.</text>
</comment>
<organism evidence="2 3">
    <name type="scientific">Glomus cerebriforme</name>
    <dbReference type="NCBI Taxonomy" id="658196"/>
    <lineage>
        <taxon>Eukaryota</taxon>
        <taxon>Fungi</taxon>
        <taxon>Fungi incertae sedis</taxon>
        <taxon>Mucoromycota</taxon>
        <taxon>Glomeromycotina</taxon>
        <taxon>Glomeromycetes</taxon>
        <taxon>Glomerales</taxon>
        <taxon>Glomeraceae</taxon>
        <taxon>Glomus</taxon>
    </lineage>
</organism>
<evidence type="ECO:0000313" key="2">
    <source>
        <dbReference type="EMBL" id="RIA95278.1"/>
    </source>
</evidence>
<keyword evidence="3" id="KW-1185">Reference proteome</keyword>
<evidence type="ECO:0000313" key="3">
    <source>
        <dbReference type="Proteomes" id="UP000265703"/>
    </source>
</evidence>
<feature type="region of interest" description="Disordered" evidence="1">
    <location>
        <begin position="138"/>
        <end position="157"/>
    </location>
</feature>
<sequence length="157" mass="18303">MYFLISKTSNEKQSERNMVLRALQSKMGGKTISSLCIRFNTGIENVLRTSRSGLGRKNASLCFQFNTGIRNSSLNFRLVREIGKRIRFFFNFGLKICFGIRIRNIQLWEFRIRKETNILTERFFFSFVNSALESESETFSSGNSESEKKRLLLDLKN</sequence>
<accession>A0A397TAL3</accession>
<dbReference type="EMBL" id="QKYT01000064">
    <property type="protein sequence ID" value="RIA95278.1"/>
    <property type="molecule type" value="Genomic_DNA"/>
</dbReference>